<sequence length="1407" mass="153381">MRLRQNELDIPRCSCAVPPGNPDPGPIYRHLGAASTLSELRSMLEKQTGHSGAAVRIEKVIYTGKEGKTEAGCPLAKWIIRRSGPDEKALAVVKHRVKHTCSSTWIVIALVAWEGVPIPVADDLYSMLVYKLNKFGTPTERRCGVNDERTCICQGLDQETCGASFSFGCSWSMYYNMCKYARSKTARKFRLTDEQEECEVEQKLQNLATLLAPVYKQYAPEAYKNQTAFESDSLECRLGYNGGRPWAGVTACADFCAHAHKDNHNMNNGCTVVATLTKHRGFSKPDDEQLHVLPLYIIDPVDEAGSYTSYHRKVQSGALEVLAKYPCEIRLRTEPLLSCRARNLLARGLPLPKRLRGRGRGKARGLGIGRGRGMDGMNSPIIQSVDFGDSLGVDLDFMLNGIDFSDPNDVLSNYGLDGSDYSWLLNVGPDNDFGLSCDLDQIISCKDDSTSSDDVASSNQPLADINHHDSVKGPEGLAAPEGQLSQRQKAPGQASAFTETHSVSGDPPTSHIGSSPKAVVGPGASPTVQGSPHYSHSMPPPQSPAPKRPYSPQCFNSPLSSCSNTPLPPQSMSPSVSPLPSPAIPSVLHSSSPCPSPLGSPTTRSITPSNLPSSSSPCSSPLPSPHLKSFTPPHPPHSSSPCSSPVPSSTTESATQSQFTQSPHSCQSLIASPVGLSTGVATPHQSPFGQACSVSTPLTPVSSPNPHGQGAANPQLSHTFNSQQQQCTNTIENQCHNYNKTQNEQYPHSFQLPQNTPSAACSLSHVMQNGVDPALQMHYRSTNQFSRGPNMQEVMPFHQDRLYNNPFSNLTSDENPSRNDQQCNKLKEPETVIKQSDNVENFHDPDIGGVAIALTHGSVLFECAKHELHATTALKNPNRRDPKRISLVFYQHKNLIYRNHGWARFEEKMEKKRSEEERLIKEGKLKPSPRKKKKMMKEGFVFPDECNTVLESDAQKMNSVPQIKEEPKLSPVSNEGHSVGSRVGHPEGHPIDVKSVTICPPSDIRLPNHPDLKSPPVSYANYHKPLPSVMENCRAFSPHKFGVSHAPTYSIASHPPHVITSSSPTLSLQLQKPHPSSDHNYTGTLNLHGNHQGEHRRPPFNISLQEFNPYSCAPNQGPDSYQPFCHQQHRNFHNQYPHQNSSVNSGVPVSNSQNASNLPLNPMSSPIHNSMQSPHGNTVHSPYGTPMNSPHVNSLQSPHGNPMHSPLGNPMHSPHGNPVQSPHNNSMLSPHHLNSPMLSPHTNPHNTPMSSPHANSHSTPMPSPHSNPHNTPMPSPHTNSHNTPMQSPYSNPLNTPMPSPHNTPMPSPHANHHPSSMTSPHSASMLGQSQGYSNQASQPSYGLTPPYSPGPHGSIPQGTPFPNFSNVNSYSPMAPRTPSAHPTSTWSEMRYAPTFRVTGPYSDWPGS</sequence>
<evidence type="ECO:0000256" key="11">
    <source>
        <dbReference type="RuleBase" id="RU367064"/>
    </source>
</evidence>
<reference evidence="14 15" key="1">
    <citation type="journal article" date="2024" name="BMC Genomics">
        <title>Genome assembly of redclaw crayfish (Cherax quadricarinatus) provides insights into its immune adaptation and hypoxia tolerance.</title>
        <authorList>
            <person name="Liu Z."/>
            <person name="Zheng J."/>
            <person name="Li H."/>
            <person name="Fang K."/>
            <person name="Wang S."/>
            <person name="He J."/>
            <person name="Zhou D."/>
            <person name="Weng S."/>
            <person name="Chi M."/>
            <person name="Gu Z."/>
            <person name="He J."/>
            <person name="Li F."/>
            <person name="Wang M."/>
        </authorList>
    </citation>
    <scope>NUCLEOTIDE SEQUENCE [LARGE SCALE GENOMIC DNA]</scope>
    <source>
        <strain evidence="14">ZL_2023a</strain>
    </source>
</reference>
<organism evidence="14 15">
    <name type="scientific">Cherax quadricarinatus</name>
    <name type="common">Australian red claw crayfish</name>
    <dbReference type="NCBI Taxonomy" id="27406"/>
    <lineage>
        <taxon>Eukaryota</taxon>
        <taxon>Metazoa</taxon>
        <taxon>Ecdysozoa</taxon>
        <taxon>Arthropoda</taxon>
        <taxon>Crustacea</taxon>
        <taxon>Multicrustacea</taxon>
        <taxon>Malacostraca</taxon>
        <taxon>Eumalacostraca</taxon>
        <taxon>Eucarida</taxon>
        <taxon>Decapoda</taxon>
        <taxon>Pleocyemata</taxon>
        <taxon>Astacidea</taxon>
        <taxon>Parastacoidea</taxon>
        <taxon>Parastacidae</taxon>
        <taxon>Cherax</taxon>
    </lineage>
</organism>
<dbReference type="GO" id="GO:0040029">
    <property type="term" value="P:epigenetic regulation of gene expression"/>
    <property type="evidence" value="ECO:0007669"/>
    <property type="project" value="InterPro"/>
</dbReference>
<feature type="compositionally biased region" description="Polar residues" evidence="12">
    <location>
        <begin position="1356"/>
        <end position="1371"/>
    </location>
</feature>
<comment type="cofactor">
    <cofactor evidence="11">
        <name>Zn(2+)</name>
        <dbReference type="ChEBI" id="CHEBI:29105"/>
    </cofactor>
    <text evidence="11">The zinc ions have a structural role.</text>
</comment>
<feature type="compositionally biased region" description="Pro residues" evidence="12">
    <location>
        <begin position="538"/>
        <end position="549"/>
    </location>
</feature>
<feature type="compositionally biased region" description="Low complexity" evidence="12">
    <location>
        <begin position="639"/>
        <end position="649"/>
    </location>
</feature>
<evidence type="ECO:0000256" key="8">
    <source>
        <dbReference type="ARBA" id="ARBA00023004"/>
    </source>
</evidence>
<feature type="compositionally biased region" description="Low complexity" evidence="12">
    <location>
        <begin position="1140"/>
        <end position="1152"/>
    </location>
</feature>
<evidence type="ECO:0000256" key="1">
    <source>
        <dbReference type="ARBA" id="ARBA00004286"/>
    </source>
</evidence>
<feature type="domain" description="Methylcytosine dioxygenase TET1-3 oxygenase" evidence="13">
    <location>
        <begin position="170"/>
        <end position="893"/>
    </location>
</feature>
<gene>
    <name evidence="14" type="ORF">OTU49_008479</name>
</gene>
<comment type="catalytic activity">
    <reaction evidence="10 11">
        <text>a 5-hydroxymethyl-2'-deoxycytidine in DNA + 2-oxoglutarate + O2 = a 5-formyl-2'-deoxycytidine in DNA + succinate + CO2 + H2O</text>
        <dbReference type="Rhea" id="RHEA:53828"/>
        <dbReference type="Rhea" id="RHEA-COMP:13315"/>
        <dbReference type="Rhea" id="RHEA-COMP:13656"/>
        <dbReference type="ChEBI" id="CHEBI:15377"/>
        <dbReference type="ChEBI" id="CHEBI:15379"/>
        <dbReference type="ChEBI" id="CHEBI:16526"/>
        <dbReference type="ChEBI" id="CHEBI:16810"/>
        <dbReference type="ChEBI" id="CHEBI:30031"/>
        <dbReference type="ChEBI" id="CHEBI:136731"/>
        <dbReference type="ChEBI" id="CHEBI:137731"/>
        <dbReference type="EC" id="1.14.11.80"/>
    </reaction>
</comment>
<feature type="compositionally biased region" description="Polar residues" evidence="12">
    <location>
        <begin position="650"/>
        <end position="665"/>
    </location>
</feature>
<feature type="compositionally biased region" description="Polar residues" evidence="12">
    <location>
        <begin position="1218"/>
        <end position="1228"/>
    </location>
</feature>
<feature type="region of interest" description="Disordered" evidence="12">
    <location>
        <begin position="960"/>
        <end position="992"/>
    </location>
</feature>
<dbReference type="GO" id="GO:0045944">
    <property type="term" value="P:positive regulation of transcription by RNA polymerase II"/>
    <property type="evidence" value="ECO:0007669"/>
    <property type="project" value="TreeGrafter"/>
</dbReference>
<dbReference type="InterPro" id="IPR046942">
    <property type="entry name" value="TET_oxygenase"/>
</dbReference>
<dbReference type="PANTHER" id="PTHR23358:SF6">
    <property type="entry name" value="METHYLCYTOSINE DIOXYGENASE TET"/>
    <property type="match status" value="1"/>
</dbReference>
<dbReference type="GO" id="GO:0141166">
    <property type="term" value="P:chromosomal 5-methylcytosine DNA demethylation pathway"/>
    <property type="evidence" value="ECO:0007669"/>
    <property type="project" value="UniProtKB-UniRule"/>
</dbReference>
<keyword evidence="4 11" id="KW-0479">Metal-binding</keyword>
<evidence type="ECO:0000256" key="9">
    <source>
        <dbReference type="ARBA" id="ARBA00047840"/>
    </source>
</evidence>
<evidence type="ECO:0000313" key="15">
    <source>
        <dbReference type="Proteomes" id="UP001445076"/>
    </source>
</evidence>
<evidence type="ECO:0000259" key="13">
    <source>
        <dbReference type="SMART" id="SM01333"/>
    </source>
</evidence>
<comment type="catalytic activity">
    <reaction evidence="11">
        <text>a 5-methyl-2'-deoxycytidine in DNA + 2-oxoglutarate + O2 = a 5-hydroxymethyl-2'-deoxycytidine in DNA + succinate + CO2</text>
        <dbReference type="Rhea" id="RHEA:52636"/>
        <dbReference type="Rhea" id="RHEA-COMP:11370"/>
        <dbReference type="Rhea" id="RHEA-COMP:13315"/>
        <dbReference type="ChEBI" id="CHEBI:15379"/>
        <dbReference type="ChEBI" id="CHEBI:16526"/>
        <dbReference type="ChEBI" id="CHEBI:16810"/>
        <dbReference type="ChEBI" id="CHEBI:30031"/>
        <dbReference type="ChEBI" id="CHEBI:85454"/>
        <dbReference type="ChEBI" id="CHEBI:136731"/>
        <dbReference type="EC" id="1.14.11.80"/>
    </reaction>
</comment>
<comment type="catalytic activity">
    <reaction evidence="9 11">
        <text>a 5-formyl-2'-deoxycytidine in DNA + 2-oxoglutarate + O2 = a 5-carboxyl-2'-deoxycytidine in DNA + succinate + CO2 + H(+)</text>
        <dbReference type="Rhea" id="RHEA:53832"/>
        <dbReference type="Rhea" id="RHEA-COMP:13656"/>
        <dbReference type="Rhea" id="RHEA-COMP:13657"/>
        <dbReference type="ChEBI" id="CHEBI:15378"/>
        <dbReference type="ChEBI" id="CHEBI:15379"/>
        <dbReference type="ChEBI" id="CHEBI:16526"/>
        <dbReference type="ChEBI" id="CHEBI:16810"/>
        <dbReference type="ChEBI" id="CHEBI:30031"/>
        <dbReference type="ChEBI" id="CHEBI:137731"/>
        <dbReference type="ChEBI" id="CHEBI:137732"/>
        <dbReference type="EC" id="1.14.11.80"/>
    </reaction>
</comment>
<dbReference type="Pfam" id="PF12851">
    <property type="entry name" value="Tet_JBP"/>
    <property type="match status" value="1"/>
</dbReference>
<keyword evidence="7 11" id="KW-0560">Oxidoreductase</keyword>
<dbReference type="GO" id="GO:0005694">
    <property type="term" value="C:chromosome"/>
    <property type="evidence" value="ECO:0007669"/>
    <property type="project" value="UniProtKB-SubCell"/>
</dbReference>
<comment type="subcellular location">
    <subcellularLocation>
        <location evidence="1">Chromosome</location>
    </subcellularLocation>
</comment>
<evidence type="ECO:0000256" key="2">
    <source>
        <dbReference type="ARBA" id="ARBA00007502"/>
    </source>
</evidence>
<feature type="region of interest" description="Disordered" evidence="12">
    <location>
        <begin position="691"/>
        <end position="725"/>
    </location>
</feature>
<evidence type="ECO:0000256" key="6">
    <source>
        <dbReference type="ARBA" id="ARBA00022964"/>
    </source>
</evidence>
<dbReference type="PANTHER" id="PTHR23358">
    <property type="entry name" value="METHYLCYTOSINE DIOXYGENASE TET"/>
    <property type="match status" value="1"/>
</dbReference>
<dbReference type="Proteomes" id="UP001445076">
    <property type="component" value="Unassembled WGS sequence"/>
</dbReference>
<dbReference type="EC" id="1.14.11.80" evidence="11"/>
<feature type="compositionally biased region" description="Polar residues" evidence="12">
    <location>
        <begin position="1153"/>
        <end position="1199"/>
    </location>
</feature>
<feature type="region of interest" description="Disordered" evidence="12">
    <location>
        <begin position="447"/>
        <end position="665"/>
    </location>
</feature>
<evidence type="ECO:0000256" key="12">
    <source>
        <dbReference type="SAM" id="MobiDB-lite"/>
    </source>
</evidence>
<dbReference type="InterPro" id="IPR040175">
    <property type="entry name" value="TET1/2/3"/>
</dbReference>
<proteinExistence type="inferred from homology"/>
<feature type="compositionally biased region" description="Low complexity" evidence="12">
    <location>
        <begin position="584"/>
        <end position="629"/>
    </location>
</feature>
<feature type="compositionally biased region" description="Low complexity" evidence="12">
    <location>
        <begin position="693"/>
        <end position="706"/>
    </location>
</feature>
<keyword evidence="8 11" id="KW-0408">Iron</keyword>
<dbReference type="GO" id="GO:0005634">
    <property type="term" value="C:nucleus"/>
    <property type="evidence" value="ECO:0007669"/>
    <property type="project" value="UniProtKB-UniRule"/>
</dbReference>
<dbReference type="GO" id="GO:0070579">
    <property type="term" value="F:DNA 5-methylcytosine dioxygenase activity"/>
    <property type="evidence" value="ECO:0007669"/>
    <property type="project" value="UniProtKB-UniRule"/>
</dbReference>
<comment type="caution">
    <text evidence="14">The sequence shown here is derived from an EMBL/GenBank/DDBJ whole genome shotgun (WGS) entry which is preliminary data.</text>
</comment>
<evidence type="ECO:0000256" key="5">
    <source>
        <dbReference type="ARBA" id="ARBA00022833"/>
    </source>
</evidence>
<evidence type="ECO:0000313" key="14">
    <source>
        <dbReference type="EMBL" id="KAK8729461.1"/>
    </source>
</evidence>
<feature type="compositionally biased region" description="Polar residues" evidence="12">
    <location>
        <begin position="1276"/>
        <end position="1294"/>
    </location>
</feature>
<dbReference type="SMART" id="SM01333">
    <property type="entry name" value="Tet_JBP"/>
    <property type="match status" value="1"/>
</dbReference>
<feature type="compositionally biased region" description="Pro residues" evidence="12">
    <location>
        <begin position="566"/>
        <end position="583"/>
    </location>
</feature>
<feature type="compositionally biased region" description="Pro residues" evidence="12">
    <location>
        <begin position="1261"/>
        <end position="1275"/>
    </location>
</feature>
<comment type="cofactor">
    <cofactor evidence="11">
        <name>Fe(2+)</name>
        <dbReference type="ChEBI" id="CHEBI:29033"/>
    </cofactor>
    <text evidence="11">Binds 1 Fe(2+) ion per subunit.</text>
</comment>
<protein>
    <recommendedName>
        <fullName evidence="11">Methylcytosine dioxygenase TET</fullName>
        <ecNumber evidence="11">1.14.11.80</ecNumber>
    </recommendedName>
</protein>
<dbReference type="InterPro" id="IPR024779">
    <property type="entry name" value="2OGFeDO_JBP1/TET_oxygenase_dom"/>
</dbReference>
<keyword evidence="3" id="KW-0158">Chromosome</keyword>
<comment type="similarity">
    <text evidence="2 11">Belongs to the TET family.</text>
</comment>
<dbReference type="GO" id="GO:0008270">
    <property type="term" value="F:zinc ion binding"/>
    <property type="evidence" value="ECO:0007669"/>
    <property type="project" value="UniProtKB-UniRule"/>
</dbReference>
<feature type="compositionally biased region" description="Polar residues" evidence="12">
    <location>
        <begin position="1313"/>
        <end position="1341"/>
    </location>
</feature>
<feature type="compositionally biased region" description="Polar residues" evidence="12">
    <location>
        <begin position="553"/>
        <end position="565"/>
    </location>
</feature>
<evidence type="ECO:0000256" key="10">
    <source>
        <dbReference type="ARBA" id="ARBA00049431"/>
    </source>
</evidence>
<keyword evidence="6 11" id="KW-0223">Dioxygenase</keyword>
<keyword evidence="5 11" id="KW-0862">Zinc</keyword>
<evidence type="ECO:0000256" key="3">
    <source>
        <dbReference type="ARBA" id="ARBA00022454"/>
    </source>
</evidence>
<feature type="region of interest" description="Disordered" evidence="12">
    <location>
        <begin position="1137"/>
        <end position="1407"/>
    </location>
</feature>
<feature type="compositionally biased region" description="Polar residues" evidence="12">
    <location>
        <begin position="712"/>
        <end position="725"/>
    </location>
</feature>
<comment type="function">
    <text evidence="11">Dioxygenase that catalyzes the conversion of the modified genomic base 5-methylcytosine (5mC) into 5-hydroxymethylcytosine (5hmC) and plays a key role in epigenetic chromatin reprogramming during embryonic development.</text>
</comment>
<feature type="compositionally biased region" description="Polar residues" evidence="12">
    <location>
        <begin position="1236"/>
        <end position="1260"/>
    </location>
</feature>
<evidence type="ECO:0000256" key="4">
    <source>
        <dbReference type="ARBA" id="ARBA00022723"/>
    </source>
</evidence>
<keyword evidence="15" id="KW-1185">Reference proteome</keyword>
<evidence type="ECO:0000256" key="7">
    <source>
        <dbReference type="ARBA" id="ARBA00023002"/>
    </source>
</evidence>
<accession>A0AAW0WC29</accession>
<feature type="compositionally biased region" description="Pro residues" evidence="12">
    <location>
        <begin position="1295"/>
        <end position="1307"/>
    </location>
</feature>
<name>A0AAW0WC29_CHEQU</name>
<dbReference type="EMBL" id="JARKIK010000067">
    <property type="protein sequence ID" value="KAK8729461.1"/>
    <property type="molecule type" value="Genomic_DNA"/>
</dbReference>